<evidence type="ECO:0000313" key="3">
    <source>
        <dbReference type="Proteomes" id="UP000467840"/>
    </source>
</evidence>
<reference evidence="2 3" key="1">
    <citation type="journal article" date="2020" name="Mol. Plant">
        <title>The Chromosome-Based Rubber Tree Genome Provides New Insights into Spurge Genome Evolution and Rubber Biosynthesis.</title>
        <authorList>
            <person name="Liu J."/>
            <person name="Shi C."/>
            <person name="Shi C.C."/>
            <person name="Li W."/>
            <person name="Zhang Q.J."/>
            <person name="Zhang Y."/>
            <person name="Li K."/>
            <person name="Lu H.F."/>
            <person name="Shi C."/>
            <person name="Zhu S.T."/>
            <person name="Xiao Z.Y."/>
            <person name="Nan H."/>
            <person name="Yue Y."/>
            <person name="Zhu X.G."/>
            <person name="Wu Y."/>
            <person name="Hong X.N."/>
            <person name="Fan G.Y."/>
            <person name="Tong Y."/>
            <person name="Zhang D."/>
            <person name="Mao C.L."/>
            <person name="Liu Y.L."/>
            <person name="Hao S.J."/>
            <person name="Liu W.Q."/>
            <person name="Lv M.Q."/>
            <person name="Zhang H.B."/>
            <person name="Liu Y."/>
            <person name="Hu-Tang G.R."/>
            <person name="Wang J.P."/>
            <person name="Wang J.H."/>
            <person name="Sun Y.H."/>
            <person name="Ni S.B."/>
            <person name="Chen W.B."/>
            <person name="Zhang X.C."/>
            <person name="Jiao Y.N."/>
            <person name="Eichler E.E."/>
            <person name="Li G.H."/>
            <person name="Liu X."/>
            <person name="Gao L.Z."/>
        </authorList>
    </citation>
    <scope>NUCLEOTIDE SEQUENCE [LARGE SCALE GENOMIC DNA]</scope>
    <source>
        <strain evidence="3">cv. GT1</strain>
        <tissue evidence="2">Leaf</tissue>
    </source>
</reference>
<evidence type="ECO:0008006" key="4">
    <source>
        <dbReference type="Google" id="ProtNLM"/>
    </source>
</evidence>
<protein>
    <recommendedName>
        <fullName evidence="4">FCP1 homology domain-containing protein</fullName>
    </recommendedName>
</protein>
<accession>A0A6A6KP24</accession>
<evidence type="ECO:0000256" key="1">
    <source>
        <dbReference type="SAM" id="MobiDB-lite"/>
    </source>
</evidence>
<dbReference type="InterPro" id="IPR023214">
    <property type="entry name" value="HAD_sf"/>
</dbReference>
<dbReference type="EMBL" id="JAAGAX010000016">
    <property type="protein sequence ID" value="KAF2289773.1"/>
    <property type="molecule type" value="Genomic_DNA"/>
</dbReference>
<feature type="region of interest" description="Disordered" evidence="1">
    <location>
        <begin position="139"/>
        <end position="160"/>
    </location>
</feature>
<evidence type="ECO:0000313" key="2">
    <source>
        <dbReference type="EMBL" id="KAF2289773.1"/>
    </source>
</evidence>
<keyword evidence="3" id="KW-1185">Reference proteome</keyword>
<proteinExistence type="predicted"/>
<comment type="caution">
    <text evidence="2">The sequence shown here is derived from an EMBL/GenBank/DDBJ whole genome shotgun (WGS) entry which is preliminary data.</text>
</comment>
<name>A0A6A6KP24_HEVBR</name>
<dbReference type="AlphaFoldDB" id="A0A6A6KP24"/>
<dbReference type="Proteomes" id="UP000467840">
    <property type="component" value="Chromosome 8"/>
</dbReference>
<dbReference type="Gene3D" id="3.40.50.1000">
    <property type="entry name" value="HAD superfamily/HAD-like"/>
    <property type="match status" value="1"/>
</dbReference>
<gene>
    <name evidence="2" type="ORF">GH714_038558</name>
</gene>
<organism evidence="2 3">
    <name type="scientific">Hevea brasiliensis</name>
    <name type="common">Para rubber tree</name>
    <name type="synonym">Siphonia brasiliensis</name>
    <dbReference type="NCBI Taxonomy" id="3981"/>
    <lineage>
        <taxon>Eukaryota</taxon>
        <taxon>Viridiplantae</taxon>
        <taxon>Streptophyta</taxon>
        <taxon>Embryophyta</taxon>
        <taxon>Tracheophyta</taxon>
        <taxon>Spermatophyta</taxon>
        <taxon>Magnoliopsida</taxon>
        <taxon>eudicotyledons</taxon>
        <taxon>Gunneridae</taxon>
        <taxon>Pentapetalae</taxon>
        <taxon>rosids</taxon>
        <taxon>fabids</taxon>
        <taxon>Malpighiales</taxon>
        <taxon>Euphorbiaceae</taxon>
        <taxon>Crotonoideae</taxon>
        <taxon>Micrandreae</taxon>
        <taxon>Hevea</taxon>
    </lineage>
</organism>
<sequence length="160" mass="17915">MAGNFGRKLEEDGGHLKGNLLEKPILTTPRKKLLVLSLGGLLCHRVCRRYPSSVPKYRIADAAYGSILGQCNKSEFNNIEKKDKPIFLKELNKLWENELWKGRYTSVNTLLIDDEPYKALLNPPHTAIFPTEYKANHVNDTASGPEGRAQAPPGWSGKDI</sequence>